<keyword evidence="3" id="KW-1185">Reference proteome</keyword>
<organism evidence="2 3">
    <name type="scientific">Stentor coeruleus</name>
    <dbReference type="NCBI Taxonomy" id="5963"/>
    <lineage>
        <taxon>Eukaryota</taxon>
        <taxon>Sar</taxon>
        <taxon>Alveolata</taxon>
        <taxon>Ciliophora</taxon>
        <taxon>Postciliodesmatophora</taxon>
        <taxon>Heterotrichea</taxon>
        <taxon>Heterotrichida</taxon>
        <taxon>Stentoridae</taxon>
        <taxon>Stentor</taxon>
    </lineage>
</organism>
<dbReference type="EMBL" id="MPUH01000174">
    <property type="protein sequence ID" value="OMJ87540.1"/>
    <property type="molecule type" value="Genomic_DNA"/>
</dbReference>
<dbReference type="Proteomes" id="UP000187209">
    <property type="component" value="Unassembled WGS sequence"/>
</dbReference>
<evidence type="ECO:0000259" key="1">
    <source>
        <dbReference type="Pfam" id="PF05175"/>
    </source>
</evidence>
<dbReference type="PANTHER" id="PTHR18895">
    <property type="entry name" value="HEMK METHYLTRANSFERASE"/>
    <property type="match status" value="1"/>
</dbReference>
<dbReference type="InterPro" id="IPR050320">
    <property type="entry name" value="N5-glutamine_MTase"/>
</dbReference>
<dbReference type="InterPro" id="IPR007848">
    <property type="entry name" value="Small_mtfrase_dom"/>
</dbReference>
<accession>A0A1R2CF20</accession>
<dbReference type="PANTHER" id="PTHR18895:SF74">
    <property type="entry name" value="MTRF1L RELEASE FACTOR GLUTAMINE METHYLTRANSFERASE"/>
    <property type="match status" value="1"/>
</dbReference>
<reference evidence="2 3" key="1">
    <citation type="submission" date="2016-11" db="EMBL/GenBank/DDBJ databases">
        <title>The macronuclear genome of Stentor coeruleus: a giant cell with tiny introns.</title>
        <authorList>
            <person name="Slabodnick M."/>
            <person name="Ruby J.G."/>
            <person name="Reiff S.B."/>
            <person name="Swart E.C."/>
            <person name="Gosai S."/>
            <person name="Prabakaran S."/>
            <person name="Witkowska E."/>
            <person name="Larue G.E."/>
            <person name="Fisher S."/>
            <person name="Freeman R.M."/>
            <person name="Gunawardena J."/>
            <person name="Chu W."/>
            <person name="Stover N.A."/>
            <person name="Gregory B.D."/>
            <person name="Nowacki M."/>
            <person name="Derisi J."/>
            <person name="Roy S.W."/>
            <person name="Marshall W.F."/>
            <person name="Sood P."/>
        </authorList>
    </citation>
    <scope>NUCLEOTIDE SEQUENCE [LARGE SCALE GENOMIC DNA]</scope>
    <source>
        <strain evidence="2">WM001</strain>
    </source>
</reference>
<dbReference type="OrthoDB" id="10047021at2759"/>
<comment type="caution">
    <text evidence="2">The sequence shown here is derived from an EMBL/GenBank/DDBJ whole genome shotgun (WGS) entry which is preliminary data.</text>
</comment>
<protein>
    <recommendedName>
        <fullName evidence="1">Methyltransferase small domain-containing protein</fullName>
    </recommendedName>
</protein>
<dbReference type="Pfam" id="PF05175">
    <property type="entry name" value="MTS"/>
    <property type="match status" value="1"/>
</dbReference>
<feature type="domain" description="Methyltransferase small" evidence="1">
    <location>
        <begin position="192"/>
        <end position="272"/>
    </location>
</feature>
<dbReference type="GO" id="GO:0008168">
    <property type="term" value="F:methyltransferase activity"/>
    <property type="evidence" value="ECO:0007669"/>
    <property type="project" value="InterPro"/>
</dbReference>
<evidence type="ECO:0000313" key="2">
    <source>
        <dbReference type="EMBL" id="OMJ87540.1"/>
    </source>
</evidence>
<dbReference type="CDD" id="cd02440">
    <property type="entry name" value="AdoMet_MTases"/>
    <property type="match status" value="1"/>
</dbReference>
<sequence>MLIHSPFGQLRLLFPIYQKAGLQDIKYNKVTDNISHKVLFKRLKSEKSLEFIDERAIYGKIIAITRNLRRDFRWCLPSTSKCQTPKEIFHLYRRSKIEHAHYLARVGFHIDENYKVFLRGVPDIGILPSAIRTFLDHPQPIYMPINIFEGIVSANEWLEKGLHIGVLGEKIYPLYSVWPPTNQEYLKLFDSYLQSTSVKGTAVDLGCGTGILGFMLAKKGMSVFAVDSNFNAAKCANLNAQKLGLEFTAVHGNVKDIAIPECNILVCNPPWLPASAGTLLDRGSYDPNEELLCAAFMQTKKLKANGRFLLIYSDLAANIGLQNPGRIEELCKKHELVIRNMTKLPMSLTLDKEHPLKAIRDNSSIYFYEIVRL</sequence>
<dbReference type="InterPro" id="IPR029063">
    <property type="entry name" value="SAM-dependent_MTases_sf"/>
</dbReference>
<dbReference type="Gene3D" id="3.40.50.150">
    <property type="entry name" value="Vaccinia Virus protein VP39"/>
    <property type="match status" value="1"/>
</dbReference>
<name>A0A1R2CF20_9CILI</name>
<dbReference type="AlphaFoldDB" id="A0A1R2CF20"/>
<dbReference type="SUPFAM" id="SSF53335">
    <property type="entry name" value="S-adenosyl-L-methionine-dependent methyltransferases"/>
    <property type="match status" value="1"/>
</dbReference>
<gene>
    <name evidence="2" type="ORF">SteCoe_10715</name>
</gene>
<proteinExistence type="predicted"/>
<evidence type="ECO:0000313" key="3">
    <source>
        <dbReference type="Proteomes" id="UP000187209"/>
    </source>
</evidence>